<gene>
    <name evidence="11" type="ORF">SAMN02745149_00642</name>
</gene>
<dbReference type="Gene3D" id="3.30.70.330">
    <property type="match status" value="1"/>
</dbReference>
<dbReference type="GO" id="GO:0016787">
    <property type="term" value="F:hydrolase activity"/>
    <property type="evidence" value="ECO:0007669"/>
    <property type="project" value="UniProtKB-KW"/>
</dbReference>
<feature type="short sequence motif" description="Q motif" evidence="6">
    <location>
        <begin position="33"/>
        <end position="61"/>
    </location>
</feature>
<feature type="domain" description="DEAD-box RNA helicase Q" evidence="10">
    <location>
        <begin position="33"/>
        <end position="61"/>
    </location>
</feature>
<dbReference type="InterPro" id="IPR014014">
    <property type="entry name" value="RNA_helicase_DEAD_Q_motif"/>
</dbReference>
<dbReference type="PROSITE" id="PS51192">
    <property type="entry name" value="HELICASE_ATP_BIND_1"/>
    <property type="match status" value="1"/>
</dbReference>
<dbReference type="PANTHER" id="PTHR47959:SF1">
    <property type="entry name" value="ATP-DEPENDENT RNA HELICASE DBPA"/>
    <property type="match status" value="1"/>
</dbReference>
<dbReference type="PROSITE" id="PS51194">
    <property type="entry name" value="HELICASE_CTER"/>
    <property type="match status" value="1"/>
</dbReference>
<evidence type="ECO:0000256" key="7">
    <source>
        <dbReference type="SAM" id="MobiDB-lite"/>
    </source>
</evidence>
<dbReference type="SMART" id="SM00490">
    <property type="entry name" value="HELICc"/>
    <property type="match status" value="1"/>
</dbReference>
<dbReference type="CDD" id="cd18787">
    <property type="entry name" value="SF2_C_DEAD"/>
    <property type="match status" value="1"/>
</dbReference>
<dbReference type="InterPro" id="IPR014001">
    <property type="entry name" value="Helicase_ATP-bd"/>
</dbReference>
<dbReference type="Pfam" id="PF00271">
    <property type="entry name" value="Helicase_C"/>
    <property type="match status" value="1"/>
</dbReference>
<dbReference type="Pfam" id="PF03880">
    <property type="entry name" value="DbpA"/>
    <property type="match status" value="1"/>
</dbReference>
<feature type="region of interest" description="Disordered" evidence="7">
    <location>
        <begin position="611"/>
        <end position="711"/>
    </location>
</feature>
<name>A0A1T4JNQ8_TREPO</name>
<accession>A0A1T4JNQ8</accession>
<dbReference type="PROSITE" id="PS51195">
    <property type="entry name" value="Q_MOTIF"/>
    <property type="match status" value="1"/>
</dbReference>
<evidence type="ECO:0000259" key="9">
    <source>
        <dbReference type="PROSITE" id="PS51194"/>
    </source>
</evidence>
<dbReference type="CDD" id="cd00268">
    <property type="entry name" value="DEADc"/>
    <property type="match status" value="1"/>
</dbReference>
<feature type="compositionally biased region" description="Gly residues" evidence="7">
    <location>
        <begin position="638"/>
        <end position="653"/>
    </location>
</feature>
<evidence type="ECO:0000256" key="1">
    <source>
        <dbReference type="ARBA" id="ARBA00022741"/>
    </source>
</evidence>
<dbReference type="InterPro" id="IPR005580">
    <property type="entry name" value="DbpA/CsdA_RNA-bd_dom"/>
</dbReference>
<dbReference type="InterPro" id="IPR011545">
    <property type="entry name" value="DEAD/DEAH_box_helicase_dom"/>
</dbReference>
<evidence type="ECO:0000256" key="5">
    <source>
        <dbReference type="ARBA" id="ARBA00038437"/>
    </source>
</evidence>
<dbReference type="STRING" id="261392.SAMN02745149_00642"/>
<feature type="compositionally biased region" description="Basic and acidic residues" evidence="7">
    <location>
        <begin position="437"/>
        <end position="447"/>
    </location>
</feature>
<evidence type="ECO:0000256" key="2">
    <source>
        <dbReference type="ARBA" id="ARBA00022801"/>
    </source>
</evidence>
<dbReference type="GeneID" id="78315955"/>
<dbReference type="AlphaFoldDB" id="A0A1T4JNQ8"/>
<dbReference type="InterPro" id="IPR050079">
    <property type="entry name" value="DEAD_box_RNA_helicase"/>
</dbReference>
<evidence type="ECO:0000259" key="8">
    <source>
        <dbReference type="PROSITE" id="PS51192"/>
    </source>
</evidence>
<dbReference type="GO" id="GO:0003724">
    <property type="term" value="F:RNA helicase activity"/>
    <property type="evidence" value="ECO:0007669"/>
    <property type="project" value="InterPro"/>
</dbReference>
<feature type="region of interest" description="Disordered" evidence="7">
    <location>
        <begin position="423"/>
        <end position="497"/>
    </location>
</feature>
<dbReference type="CDD" id="cd12252">
    <property type="entry name" value="RRM_DbpA"/>
    <property type="match status" value="1"/>
</dbReference>
<keyword evidence="4" id="KW-0067">ATP-binding</keyword>
<dbReference type="EMBL" id="FUWG01000004">
    <property type="protein sequence ID" value="SJZ31789.1"/>
    <property type="molecule type" value="Genomic_DNA"/>
</dbReference>
<keyword evidence="3 11" id="KW-0347">Helicase</keyword>
<keyword evidence="1" id="KW-0547">Nucleotide-binding</keyword>
<dbReference type="GO" id="GO:0005524">
    <property type="term" value="F:ATP binding"/>
    <property type="evidence" value="ECO:0007669"/>
    <property type="project" value="UniProtKB-KW"/>
</dbReference>
<reference evidence="11 12" key="1">
    <citation type="submission" date="2017-02" db="EMBL/GenBank/DDBJ databases">
        <authorList>
            <person name="Peterson S.W."/>
        </authorList>
    </citation>
    <scope>NUCLEOTIDE SEQUENCE [LARGE SCALE GENOMIC DNA]</scope>
    <source>
        <strain evidence="11 12">ATCC BAA-908</strain>
    </source>
</reference>
<dbReference type="InterPro" id="IPR027417">
    <property type="entry name" value="P-loop_NTPase"/>
</dbReference>
<dbReference type="PANTHER" id="PTHR47959">
    <property type="entry name" value="ATP-DEPENDENT RNA HELICASE RHLE-RELATED"/>
    <property type="match status" value="1"/>
</dbReference>
<proteinExistence type="inferred from homology"/>
<feature type="domain" description="Helicase C-terminal" evidence="9">
    <location>
        <begin position="246"/>
        <end position="411"/>
    </location>
</feature>
<sequence length="711" mass="78563">MKEPENNSMDDEIVSIESQTEEKTEPAAEDAEISFEDLGLDEQTLAAIEKKGFKVPSPIQALAIPRLLSGESNMIARARTGTGKTAAFGLPIIQKLRNETGTVKALILEPTRELAMQTCTEMQSFTEGKSPRTCVLYGGASYSTQIKDLRRGTEIVVGTPGRIQDHLERGTLDISKIDYFILDEGDEMLDMGFVDDIEHIFEQANPDARILLFSATMPDEILKIAQKFMGDYEIVEEEGVIDEPLLIDQKFWILRESEKPDALVRLIDISDDFYGVVFTQTKSDADYVSRILDEKGYEAAALHGDIAQSQREKILARFRSRKTKILVATDVAARGIDISGLTHVVNYSLPFDGATYVHRIGRTGRAGSAGVAVTFVCPKETRKLSYLQKAVRKASKGEMKEESIPTIDEVLKKKSTRIFSELKEKLGLNEQPVPSDSTKETDAKQETQDGQTVSEPAEQQKLPSEQKTSATEPENGSEEKSVNDKENSKQPSKSNLIKVSSNFEKMAEDLCRGNDSQDVLAAVLSVIYSSKLDKSRYGKIQEHASSSDQTRLYIQLGRKDGYNARAIADYFSRLLHIPGRLVDRIDIASTFSLVSLPKDAAKRALDLSRTDSGVPHMHVNTKDDSFSGESGGRKGRGGRGGFGGRGGDFGGNRGGERRGRGRGFEGREKDRYNDSGIRSKSRGSRPNYHTQTERNGSAGLFKKKGGKPERF</sequence>
<organism evidence="11 12">
    <name type="scientific">Treponema porcinum</name>
    <dbReference type="NCBI Taxonomy" id="261392"/>
    <lineage>
        <taxon>Bacteria</taxon>
        <taxon>Pseudomonadati</taxon>
        <taxon>Spirochaetota</taxon>
        <taxon>Spirochaetia</taxon>
        <taxon>Spirochaetales</taxon>
        <taxon>Treponemataceae</taxon>
        <taxon>Treponema</taxon>
    </lineage>
</organism>
<evidence type="ECO:0000259" key="10">
    <source>
        <dbReference type="PROSITE" id="PS51195"/>
    </source>
</evidence>
<comment type="similarity">
    <text evidence="5">Belongs to the DEAD box helicase family.</text>
</comment>
<dbReference type="InterPro" id="IPR001650">
    <property type="entry name" value="Helicase_C-like"/>
</dbReference>
<evidence type="ECO:0000256" key="3">
    <source>
        <dbReference type="ARBA" id="ARBA00022806"/>
    </source>
</evidence>
<dbReference type="InterPro" id="IPR012677">
    <property type="entry name" value="Nucleotide-bd_a/b_plait_sf"/>
</dbReference>
<dbReference type="InterPro" id="IPR044742">
    <property type="entry name" value="DEAD/DEAH_RhlB"/>
</dbReference>
<evidence type="ECO:0000313" key="11">
    <source>
        <dbReference type="EMBL" id="SJZ31789.1"/>
    </source>
</evidence>
<feature type="domain" description="Helicase ATP-binding" evidence="8">
    <location>
        <begin position="65"/>
        <end position="235"/>
    </location>
</feature>
<feature type="compositionally biased region" description="Basic and acidic residues" evidence="7">
    <location>
        <begin position="477"/>
        <end position="488"/>
    </location>
</feature>
<dbReference type="RefSeq" id="WP_078932561.1">
    <property type="nucleotide sequence ID" value="NZ_FUWG01000004.1"/>
</dbReference>
<dbReference type="GO" id="GO:0003676">
    <property type="term" value="F:nucleic acid binding"/>
    <property type="evidence" value="ECO:0007669"/>
    <property type="project" value="InterPro"/>
</dbReference>
<dbReference type="Gene3D" id="3.40.50.300">
    <property type="entry name" value="P-loop containing nucleotide triphosphate hydrolases"/>
    <property type="match status" value="2"/>
</dbReference>
<evidence type="ECO:0000313" key="12">
    <source>
        <dbReference type="Proteomes" id="UP000190423"/>
    </source>
</evidence>
<keyword evidence="12" id="KW-1185">Reference proteome</keyword>
<protein>
    <submittedName>
        <fullName evidence="11">ATP-dependent RNA helicase DeaD</fullName>
    </submittedName>
</protein>
<keyword evidence="2" id="KW-0378">Hydrolase</keyword>
<feature type="compositionally biased region" description="Basic and acidic residues" evidence="7">
    <location>
        <begin position="654"/>
        <end position="673"/>
    </location>
</feature>
<feature type="compositionally biased region" description="Polar residues" evidence="7">
    <location>
        <begin position="461"/>
        <end position="474"/>
    </location>
</feature>
<dbReference type="SMART" id="SM00487">
    <property type="entry name" value="DEXDc"/>
    <property type="match status" value="1"/>
</dbReference>
<evidence type="ECO:0000256" key="6">
    <source>
        <dbReference type="PROSITE-ProRule" id="PRU00552"/>
    </source>
</evidence>
<dbReference type="GO" id="GO:0005829">
    <property type="term" value="C:cytosol"/>
    <property type="evidence" value="ECO:0007669"/>
    <property type="project" value="TreeGrafter"/>
</dbReference>
<feature type="region of interest" description="Disordered" evidence="7">
    <location>
        <begin position="1"/>
        <end position="29"/>
    </location>
</feature>
<evidence type="ECO:0000256" key="4">
    <source>
        <dbReference type="ARBA" id="ARBA00022840"/>
    </source>
</evidence>
<dbReference type="SUPFAM" id="SSF52540">
    <property type="entry name" value="P-loop containing nucleoside triphosphate hydrolases"/>
    <property type="match status" value="1"/>
</dbReference>
<dbReference type="Proteomes" id="UP000190423">
    <property type="component" value="Unassembled WGS sequence"/>
</dbReference>
<dbReference type="Pfam" id="PF00270">
    <property type="entry name" value="DEAD"/>
    <property type="match status" value="1"/>
</dbReference>